<reference evidence="1 2" key="1">
    <citation type="submission" date="2019-05" db="EMBL/GenBank/DDBJ databases">
        <title>Another draft genome of Portunus trituberculatus and its Hox gene families provides insights of decapod evolution.</title>
        <authorList>
            <person name="Jeong J.-H."/>
            <person name="Song I."/>
            <person name="Kim S."/>
            <person name="Choi T."/>
            <person name="Kim D."/>
            <person name="Ryu S."/>
            <person name="Kim W."/>
        </authorList>
    </citation>
    <scope>NUCLEOTIDE SEQUENCE [LARGE SCALE GENOMIC DNA]</scope>
    <source>
        <tissue evidence="1">Muscle</tissue>
    </source>
</reference>
<gene>
    <name evidence="1" type="ORF">E2C01_064273</name>
</gene>
<evidence type="ECO:0000313" key="1">
    <source>
        <dbReference type="EMBL" id="MPC70038.1"/>
    </source>
</evidence>
<proteinExistence type="predicted"/>
<dbReference type="EMBL" id="VSRR010030412">
    <property type="protein sequence ID" value="MPC70038.1"/>
    <property type="molecule type" value="Genomic_DNA"/>
</dbReference>
<evidence type="ECO:0000313" key="2">
    <source>
        <dbReference type="Proteomes" id="UP000324222"/>
    </source>
</evidence>
<sequence>MKNVRLHAKHNHLCYAFSTKRWVFDTETVIILRKITTISSKVSPNGRGQMPEAPQLWWILRRDWRNKTRYRNEIVIGGAQRRRQGTSLHRRIRGKEEIKNAGRISKTVCHMCSEARSVGGHVIIGPVTRGNV</sequence>
<keyword evidence="2" id="KW-1185">Reference proteome</keyword>
<organism evidence="1 2">
    <name type="scientific">Portunus trituberculatus</name>
    <name type="common">Swimming crab</name>
    <name type="synonym">Neptunus trituberculatus</name>
    <dbReference type="NCBI Taxonomy" id="210409"/>
    <lineage>
        <taxon>Eukaryota</taxon>
        <taxon>Metazoa</taxon>
        <taxon>Ecdysozoa</taxon>
        <taxon>Arthropoda</taxon>
        <taxon>Crustacea</taxon>
        <taxon>Multicrustacea</taxon>
        <taxon>Malacostraca</taxon>
        <taxon>Eumalacostraca</taxon>
        <taxon>Eucarida</taxon>
        <taxon>Decapoda</taxon>
        <taxon>Pleocyemata</taxon>
        <taxon>Brachyura</taxon>
        <taxon>Eubrachyura</taxon>
        <taxon>Portunoidea</taxon>
        <taxon>Portunidae</taxon>
        <taxon>Portuninae</taxon>
        <taxon>Portunus</taxon>
    </lineage>
</organism>
<accession>A0A5B7HMT2</accession>
<dbReference type="Proteomes" id="UP000324222">
    <property type="component" value="Unassembled WGS sequence"/>
</dbReference>
<dbReference type="AlphaFoldDB" id="A0A5B7HMT2"/>
<name>A0A5B7HMT2_PORTR</name>
<comment type="caution">
    <text evidence="1">The sequence shown here is derived from an EMBL/GenBank/DDBJ whole genome shotgun (WGS) entry which is preliminary data.</text>
</comment>
<protein>
    <submittedName>
        <fullName evidence="1">Uncharacterized protein</fullName>
    </submittedName>
</protein>